<evidence type="ECO:0000313" key="3">
    <source>
        <dbReference type="Proteomes" id="UP000235371"/>
    </source>
</evidence>
<dbReference type="GeneID" id="36590946"/>
<reference evidence="2 3" key="1">
    <citation type="submission" date="2016-04" db="EMBL/GenBank/DDBJ databases">
        <title>A degradative enzymes factory behind the ericoid mycorrhizal symbiosis.</title>
        <authorList>
            <consortium name="DOE Joint Genome Institute"/>
            <person name="Martino E."/>
            <person name="Morin E."/>
            <person name="Grelet G."/>
            <person name="Kuo A."/>
            <person name="Kohler A."/>
            <person name="Daghino S."/>
            <person name="Barry K."/>
            <person name="Choi C."/>
            <person name="Cichocki N."/>
            <person name="Clum A."/>
            <person name="Copeland A."/>
            <person name="Hainaut M."/>
            <person name="Haridas S."/>
            <person name="Labutti K."/>
            <person name="Lindquist E."/>
            <person name="Lipzen A."/>
            <person name="Khouja H.-R."/>
            <person name="Murat C."/>
            <person name="Ohm R."/>
            <person name="Olson A."/>
            <person name="Spatafora J."/>
            <person name="Veneault-Fourrey C."/>
            <person name="Henrissat B."/>
            <person name="Grigoriev I."/>
            <person name="Martin F."/>
            <person name="Perotto S."/>
        </authorList>
    </citation>
    <scope>NUCLEOTIDE SEQUENCE [LARGE SCALE GENOMIC DNA]</scope>
    <source>
        <strain evidence="2 3">E</strain>
    </source>
</reference>
<keyword evidence="3" id="KW-1185">Reference proteome</keyword>
<proteinExistence type="predicted"/>
<feature type="signal peptide" evidence="1">
    <location>
        <begin position="1"/>
        <end position="25"/>
    </location>
</feature>
<dbReference type="AlphaFoldDB" id="A0A2J6TFZ9"/>
<dbReference type="RefSeq" id="XP_024738845.1">
    <property type="nucleotide sequence ID" value="XM_024882869.1"/>
</dbReference>
<feature type="chain" id="PRO_5014423031" evidence="1">
    <location>
        <begin position="26"/>
        <end position="173"/>
    </location>
</feature>
<gene>
    <name evidence="2" type="ORF">K444DRAFT_627981</name>
</gene>
<accession>A0A2J6TFZ9</accession>
<dbReference type="InParanoid" id="A0A2J6TFZ9"/>
<protein>
    <submittedName>
        <fullName evidence="2">Uncharacterized protein</fullName>
    </submittedName>
</protein>
<evidence type="ECO:0000256" key="1">
    <source>
        <dbReference type="SAM" id="SignalP"/>
    </source>
</evidence>
<keyword evidence="1" id="KW-0732">Signal</keyword>
<dbReference type="EMBL" id="KZ613785">
    <property type="protein sequence ID" value="PMD61941.1"/>
    <property type="molecule type" value="Genomic_DNA"/>
</dbReference>
<evidence type="ECO:0000313" key="2">
    <source>
        <dbReference type="EMBL" id="PMD61941.1"/>
    </source>
</evidence>
<name>A0A2J6TFZ9_9HELO</name>
<organism evidence="2 3">
    <name type="scientific">Hyaloscypha bicolor E</name>
    <dbReference type="NCBI Taxonomy" id="1095630"/>
    <lineage>
        <taxon>Eukaryota</taxon>
        <taxon>Fungi</taxon>
        <taxon>Dikarya</taxon>
        <taxon>Ascomycota</taxon>
        <taxon>Pezizomycotina</taxon>
        <taxon>Leotiomycetes</taxon>
        <taxon>Helotiales</taxon>
        <taxon>Hyaloscyphaceae</taxon>
        <taxon>Hyaloscypha</taxon>
        <taxon>Hyaloscypha bicolor</taxon>
    </lineage>
</organism>
<sequence>MPFSSLSCFVFAVSILIVQLPFASAGCANFRYIYYAVGVPFEFYTRFNQKPDFVSCPSSSNRSRQILPWGYNITVPPQLNVSSHQSFNDFNASSVDHEEDTLYIFNQASDVSDSESIFKFIADSFAGGFQVIQKLLSTIVSTLNISVAQLTLNLAVEMGYNLTLFFKPFMTYT</sequence>
<dbReference type="Proteomes" id="UP000235371">
    <property type="component" value="Unassembled WGS sequence"/>
</dbReference>